<dbReference type="GO" id="GO:0044423">
    <property type="term" value="C:virion component"/>
    <property type="evidence" value="ECO:0007669"/>
    <property type="project" value="UniProtKB-KW"/>
</dbReference>
<keyword evidence="9" id="KW-1185">Reference proteome</keyword>
<evidence type="ECO:0000256" key="5">
    <source>
        <dbReference type="ARBA" id="ARBA00023104"/>
    </source>
</evidence>
<evidence type="ECO:0000256" key="7">
    <source>
        <dbReference type="ARBA" id="ARBA00035110"/>
    </source>
</evidence>
<comment type="similarity">
    <text evidence="7">Belongs to the Leviviricetes maturation protein family.</text>
</comment>
<evidence type="ECO:0000256" key="6">
    <source>
        <dbReference type="ARBA" id="ARBA00023296"/>
    </source>
</evidence>
<dbReference type="RefSeq" id="YP_010769762.1">
    <property type="nucleotide sequence ID" value="NC_074068.1"/>
</dbReference>
<evidence type="ECO:0000256" key="2">
    <source>
        <dbReference type="ARBA" id="ARBA00022581"/>
    </source>
</evidence>
<evidence type="ECO:0000256" key="3">
    <source>
        <dbReference type="ARBA" id="ARBA00022804"/>
    </source>
</evidence>
<gene>
    <name evidence="8" type="primary">SRR6960507_4_1</name>
</gene>
<reference evidence="8" key="1">
    <citation type="submission" date="2020-09" db="EMBL/GenBank/DDBJ databases">
        <title>Leviviricetes taxonomy.</title>
        <authorList>
            <person name="Stockdale S.R."/>
            <person name="Callanan J."/>
            <person name="Adriaenssens E.M."/>
            <person name="Kuhn J.H."/>
            <person name="Rumnieks J."/>
            <person name="Shkoporov A."/>
            <person name="Draper L.A."/>
            <person name="Ross P."/>
            <person name="Hill C."/>
        </authorList>
    </citation>
    <scope>NUCLEOTIDE SEQUENCE</scope>
</reference>
<proteinExistence type="inferred from homology"/>
<dbReference type="GO" id="GO:0039666">
    <property type="term" value="P:virion attachment to host cell pilus"/>
    <property type="evidence" value="ECO:0007669"/>
    <property type="project" value="UniProtKB-KW"/>
</dbReference>
<evidence type="ECO:0000256" key="1">
    <source>
        <dbReference type="ARBA" id="ARBA00004328"/>
    </source>
</evidence>
<keyword evidence="2" id="KW-0945">Host-virus interaction</keyword>
<keyword evidence="4" id="KW-0946">Virion</keyword>
<evidence type="ECO:0000313" key="8">
    <source>
        <dbReference type="EMBL" id="DAD52261.1"/>
    </source>
</evidence>
<comment type="subcellular location">
    <subcellularLocation>
        <location evidence="1">Virion</location>
    </subcellularLocation>
</comment>
<sequence>MQNIAIATPGNCSGLYPAPDPKRLLFTRFQSGSTGPRPKPPPGGVMPINAYTFDLRELELTRYTRYQYCTWWGCYPPEVHYDGDWLGGPPSPSEGAFDLLDYTDMGNTYNVALDRLNEKNRGGLDLSVDLAEAGQVGRMANVTGNAMQYARDFRKRFGPLRVPGQLWLAYQYGIKPLLGSIYGAADESLRFTLRKLERHSARASITRYHPRIRYVNANGGVDTFQMRGPVKSSTTVGTCLTSRDTDLARWTSLNPVSLAWELMPFSFVVDWAYDVGSYLRNIETGLIYDSRFVHGYVTDLTAFQGSNTYTSGMIPQDSYENTFSGKARFLRIRRTPLTSYPLPSRPQVDVNLGSSRLLSLASLLSLGFSPETLSARNRRSPRLSLSPTYRRRPHKWDEPYTWS</sequence>
<dbReference type="KEGG" id="vg:80398874"/>
<dbReference type="GeneID" id="80398874"/>
<dbReference type="Proteomes" id="UP000677729">
    <property type="component" value="Segment"/>
</dbReference>
<evidence type="ECO:0000313" key="9">
    <source>
        <dbReference type="Proteomes" id="UP000677729"/>
    </source>
</evidence>
<dbReference type="Pfam" id="PF03863">
    <property type="entry name" value="Phage_mat-A"/>
    <property type="match status" value="1"/>
</dbReference>
<organism evidence="8 9">
    <name type="scientific">ssRNA phage SRR6960507_4</name>
    <dbReference type="NCBI Taxonomy" id="2786514"/>
    <lineage>
        <taxon>Viruses</taxon>
        <taxon>Riboviria</taxon>
        <taxon>Orthornavirae</taxon>
        <taxon>Lenarviricota</taxon>
        <taxon>Leviviricetes</taxon>
        <taxon>Norzivirales</taxon>
        <taxon>Fiersviridae</taxon>
        <taxon>Pohlevirus</taxon>
        <taxon>Pohlevirus caenicola</taxon>
    </lineage>
</organism>
<protein>
    <submittedName>
        <fullName evidence="8">Maturation protein</fullName>
    </submittedName>
</protein>
<accession>A0A8S5L4K0</accession>
<evidence type="ECO:0000256" key="4">
    <source>
        <dbReference type="ARBA" id="ARBA00022844"/>
    </source>
</evidence>
<keyword evidence="3" id="KW-1161">Viral attachment to host cell</keyword>
<keyword evidence="5" id="KW-1175">Viral attachment to host cell pilus</keyword>
<dbReference type="EMBL" id="BK014051">
    <property type="protein sequence ID" value="DAD52261.1"/>
    <property type="molecule type" value="Genomic_RNA"/>
</dbReference>
<keyword evidence="6" id="KW-1160">Virus entry into host cell</keyword>
<dbReference type="InterPro" id="IPR005563">
    <property type="entry name" value="A_protein"/>
</dbReference>
<name>A0A8S5L4K0_9VIRU</name>